<comment type="caution">
    <text evidence="2">The sequence shown here is derived from an EMBL/GenBank/DDBJ whole genome shotgun (WGS) entry which is preliminary data.</text>
</comment>
<organism evidence="2 3">
    <name type="scientific">Mucilaginibacter defluvii</name>
    <dbReference type="NCBI Taxonomy" id="1196019"/>
    <lineage>
        <taxon>Bacteria</taxon>
        <taxon>Pseudomonadati</taxon>
        <taxon>Bacteroidota</taxon>
        <taxon>Sphingobacteriia</taxon>
        <taxon>Sphingobacteriales</taxon>
        <taxon>Sphingobacteriaceae</taxon>
        <taxon>Mucilaginibacter</taxon>
    </lineage>
</organism>
<evidence type="ECO:0000313" key="3">
    <source>
        <dbReference type="Proteomes" id="UP001501436"/>
    </source>
</evidence>
<name>A0ABP9FZJ6_9SPHI</name>
<accession>A0ABP9FZJ6</accession>
<dbReference type="InterPro" id="IPR048428">
    <property type="entry name" value="YobI-NTPase"/>
</dbReference>
<proteinExistence type="predicted"/>
<feature type="domain" description="YobI-like P-loop NTPase" evidence="1">
    <location>
        <begin position="6"/>
        <end position="183"/>
    </location>
</feature>
<gene>
    <name evidence="2" type="ORF">GCM10023313_24300</name>
</gene>
<evidence type="ECO:0000313" key="2">
    <source>
        <dbReference type="EMBL" id="GAA4919778.1"/>
    </source>
</evidence>
<protein>
    <recommendedName>
        <fullName evidence="1">YobI-like P-loop NTPase domain-containing protein</fullName>
    </recommendedName>
</protein>
<sequence>MEIAPASDASILNRHLDELLYFFEATRYNVLIIEDLDRFDDPEVFVQLRELNNLLNYSRQVGRKISFIYALKDDVFRDEQRTKFFDYIIPVIPVIDHQNSSEKFSDRLAELEIDRSNIPASFISDVAAYISDMRLLLNTVNEFQLYRTRLHTTAGSYGQLLAMMIFKNKYPKLFAQLHRRKGIAFKVLNGKERFVEILSQELLDKKAQLEGQIKTMSFTFLRDKKELRLAYIGRIIESLTDFGGQLYIEQNSFDLKTLTEDDQLFAQFTKVSNIRYYKASGYAQHIGQSFAVIEKQVDPIISYQQREHEVALRQKYKSDELQQELKKVQLQLDHIRAYRLADIFAIRSLPELDAELGKNSLLNYLVSNDYLNEDYNYYLSHFYPGSLTQRDYDFFFAVKEKRRLSFDTALSQTEELINRLDVSDFGHPSILNITLVDTLLAQPADGNDRLLQFSSLFNPADTVAGTFIHDYFRLGKQQAAFMRLLALWPRFCYG</sequence>
<dbReference type="Pfam" id="PF20693">
    <property type="entry name" value="YobI-ATPase"/>
    <property type="match status" value="1"/>
</dbReference>
<keyword evidence="3" id="KW-1185">Reference proteome</keyword>
<evidence type="ECO:0000259" key="1">
    <source>
        <dbReference type="Pfam" id="PF20693"/>
    </source>
</evidence>
<dbReference type="EMBL" id="BAABJI010000002">
    <property type="protein sequence ID" value="GAA4919778.1"/>
    <property type="molecule type" value="Genomic_DNA"/>
</dbReference>
<dbReference type="Proteomes" id="UP001501436">
    <property type="component" value="Unassembled WGS sequence"/>
</dbReference>
<reference evidence="3" key="1">
    <citation type="journal article" date="2019" name="Int. J. Syst. Evol. Microbiol.">
        <title>The Global Catalogue of Microorganisms (GCM) 10K type strain sequencing project: providing services to taxonomists for standard genome sequencing and annotation.</title>
        <authorList>
            <consortium name="The Broad Institute Genomics Platform"/>
            <consortium name="The Broad Institute Genome Sequencing Center for Infectious Disease"/>
            <person name="Wu L."/>
            <person name="Ma J."/>
        </authorList>
    </citation>
    <scope>NUCLEOTIDE SEQUENCE [LARGE SCALE GENOMIC DNA]</scope>
    <source>
        <strain evidence="3">JCM 18283</strain>
    </source>
</reference>